<evidence type="ECO:0000313" key="2">
    <source>
        <dbReference type="EMBL" id="JAH09118.1"/>
    </source>
</evidence>
<dbReference type="AlphaFoldDB" id="A0A0E9PZ04"/>
<organism evidence="2">
    <name type="scientific">Anguilla anguilla</name>
    <name type="common">European freshwater eel</name>
    <name type="synonym">Muraena anguilla</name>
    <dbReference type="NCBI Taxonomy" id="7936"/>
    <lineage>
        <taxon>Eukaryota</taxon>
        <taxon>Metazoa</taxon>
        <taxon>Chordata</taxon>
        <taxon>Craniata</taxon>
        <taxon>Vertebrata</taxon>
        <taxon>Euteleostomi</taxon>
        <taxon>Actinopterygii</taxon>
        <taxon>Neopterygii</taxon>
        <taxon>Teleostei</taxon>
        <taxon>Anguilliformes</taxon>
        <taxon>Anguillidae</taxon>
        <taxon>Anguilla</taxon>
    </lineage>
</organism>
<accession>A0A0E9PZ04</accession>
<sequence length="42" mass="4705">MIRDAYQFGQNQSARTGRQGVDRRAAKLLPTLITEICLTVNV</sequence>
<evidence type="ECO:0000256" key="1">
    <source>
        <dbReference type="SAM" id="MobiDB-lite"/>
    </source>
</evidence>
<reference evidence="2" key="1">
    <citation type="submission" date="2014-11" db="EMBL/GenBank/DDBJ databases">
        <authorList>
            <person name="Amaro Gonzalez C."/>
        </authorList>
    </citation>
    <scope>NUCLEOTIDE SEQUENCE</scope>
</reference>
<feature type="region of interest" description="Disordered" evidence="1">
    <location>
        <begin position="1"/>
        <end position="20"/>
    </location>
</feature>
<dbReference type="EMBL" id="GBXM01099459">
    <property type="protein sequence ID" value="JAH09118.1"/>
    <property type="molecule type" value="Transcribed_RNA"/>
</dbReference>
<proteinExistence type="predicted"/>
<name>A0A0E9PZ04_ANGAN</name>
<reference evidence="2" key="2">
    <citation type="journal article" date="2015" name="Fish Shellfish Immunol.">
        <title>Early steps in the European eel (Anguilla anguilla)-Vibrio vulnificus interaction in the gills: Role of the RtxA13 toxin.</title>
        <authorList>
            <person name="Callol A."/>
            <person name="Pajuelo D."/>
            <person name="Ebbesson L."/>
            <person name="Teles M."/>
            <person name="MacKenzie S."/>
            <person name="Amaro C."/>
        </authorList>
    </citation>
    <scope>NUCLEOTIDE SEQUENCE</scope>
</reference>
<protein>
    <submittedName>
        <fullName evidence="2">Uncharacterized protein</fullName>
    </submittedName>
</protein>